<accession>A0ABN7SVF2</accession>
<protein>
    <submittedName>
        <fullName evidence="1">Oidioi.mRNA.OKI2018_I69.chr1.g1836.t1.cds</fullName>
    </submittedName>
</protein>
<evidence type="ECO:0000313" key="2">
    <source>
        <dbReference type="Proteomes" id="UP001158576"/>
    </source>
</evidence>
<proteinExistence type="predicted"/>
<name>A0ABN7SVF2_OIKDI</name>
<gene>
    <name evidence="1" type="ORF">OKIOD_LOCUS10601</name>
</gene>
<dbReference type="Proteomes" id="UP001158576">
    <property type="component" value="Chromosome 1"/>
</dbReference>
<evidence type="ECO:0000313" key="1">
    <source>
        <dbReference type="EMBL" id="CAG5105102.1"/>
    </source>
</evidence>
<reference evidence="1 2" key="1">
    <citation type="submission" date="2021-04" db="EMBL/GenBank/DDBJ databases">
        <authorList>
            <person name="Bliznina A."/>
        </authorList>
    </citation>
    <scope>NUCLEOTIDE SEQUENCE [LARGE SCALE GENOMIC DNA]</scope>
</reference>
<sequence>MEHEISSEGKTDFTGEISAIEEEASSRSDLTMSDPMRIGTRIVYSSQIPPLSGRKKFTCEVVENQSELPEQLQDDEIYISFFLVFWSLRLT</sequence>
<dbReference type="EMBL" id="OU015566">
    <property type="protein sequence ID" value="CAG5105102.1"/>
    <property type="molecule type" value="Genomic_DNA"/>
</dbReference>
<organism evidence="1 2">
    <name type="scientific">Oikopleura dioica</name>
    <name type="common">Tunicate</name>
    <dbReference type="NCBI Taxonomy" id="34765"/>
    <lineage>
        <taxon>Eukaryota</taxon>
        <taxon>Metazoa</taxon>
        <taxon>Chordata</taxon>
        <taxon>Tunicata</taxon>
        <taxon>Appendicularia</taxon>
        <taxon>Copelata</taxon>
        <taxon>Oikopleuridae</taxon>
        <taxon>Oikopleura</taxon>
    </lineage>
</organism>
<keyword evidence="2" id="KW-1185">Reference proteome</keyword>